<dbReference type="Gene3D" id="3.30.420.10">
    <property type="entry name" value="Ribonuclease H-like superfamily/Ribonuclease H"/>
    <property type="match status" value="1"/>
</dbReference>
<organism evidence="2 3">
    <name type="scientific">Gossypium arboreum</name>
    <name type="common">Tree cotton</name>
    <name type="synonym">Gossypium nanking</name>
    <dbReference type="NCBI Taxonomy" id="29729"/>
    <lineage>
        <taxon>Eukaryota</taxon>
        <taxon>Viridiplantae</taxon>
        <taxon>Streptophyta</taxon>
        <taxon>Embryophyta</taxon>
        <taxon>Tracheophyta</taxon>
        <taxon>Spermatophyta</taxon>
        <taxon>Magnoliopsida</taxon>
        <taxon>eudicotyledons</taxon>
        <taxon>Gunneridae</taxon>
        <taxon>Pentapetalae</taxon>
        <taxon>rosids</taxon>
        <taxon>malvids</taxon>
        <taxon>Malvales</taxon>
        <taxon>Malvaceae</taxon>
        <taxon>Malvoideae</taxon>
        <taxon>Gossypium</taxon>
    </lineage>
</organism>
<name>A0ABR0NFA0_GOSAR</name>
<evidence type="ECO:0000313" key="3">
    <source>
        <dbReference type="Proteomes" id="UP001358586"/>
    </source>
</evidence>
<dbReference type="Proteomes" id="UP001358586">
    <property type="component" value="Chromosome 10"/>
</dbReference>
<dbReference type="PANTHER" id="PTHR47074:SF61">
    <property type="entry name" value="RNASE H TYPE-1 DOMAIN-CONTAINING PROTEIN"/>
    <property type="match status" value="1"/>
</dbReference>
<dbReference type="SUPFAM" id="SSF53098">
    <property type="entry name" value="Ribonuclease H-like"/>
    <property type="match status" value="1"/>
</dbReference>
<proteinExistence type="predicted"/>
<dbReference type="InterPro" id="IPR002156">
    <property type="entry name" value="RNaseH_domain"/>
</dbReference>
<dbReference type="EMBL" id="JARKNE010000010">
    <property type="protein sequence ID" value="KAK5793691.1"/>
    <property type="molecule type" value="Genomic_DNA"/>
</dbReference>
<gene>
    <name evidence="2" type="ORF">PVK06_034844</name>
</gene>
<dbReference type="InterPro" id="IPR044730">
    <property type="entry name" value="RNase_H-like_dom_plant"/>
</dbReference>
<dbReference type="InterPro" id="IPR052929">
    <property type="entry name" value="RNase_H-like_EbsB-rel"/>
</dbReference>
<evidence type="ECO:0000313" key="2">
    <source>
        <dbReference type="EMBL" id="KAK5793691.1"/>
    </source>
</evidence>
<dbReference type="InterPro" id="IPR036397">
    <property type="entry name" value="RNaseH_sf"/>
</dbReference>
<dbReference type="CDD" id="cd06222">
    <property type="entry name" value="RNase_H_like"/>
    <property type="match status" value="1"/>
</dbReference>
<evidence type="ECO:0000259" key="1">
    <source>
        <dbReference type="Pfam" id="PF13456"/>
    </source>
</evidence>
<keyword evidence="3" id="KW-1185">Reference proteome</keyword>
<feature type="domain" description="RNase H type-1" evidence="1">
    <location>
        <begin position="226"/>
        <end position="347"/>
    </location>
</feature>
<comment type="caution">
    <text evidence="2">The sequence shown here is derived from an EMBL/GenBank/DDBJ whole genome shotgun (WGS) entry which is preliminary data.</text>
</comment>
<sequence>MWETTSGDLLQKLDYLRKGLDKWAVQICLSRKQKKELLTSKLFDFMEIERSDNNLAELIDTKLQLNFEIDKDERYWKQRARSAFVMRLALREGHLKGVKENKKVLLRNSGGIKVMVKWAFIGVLGMIYVLQKKKGGLGFRNLDQFNIALLAKQVNNVAFFCCAAWIIWSSRNQFVHERKTTAGRDLSKRVQSYIAKIDGSEEKPPTLGDNRRQRQITRNVKATIYFDAAFDSKYSRSTSALVVRGEMDEFLASKIVLHSAIPSPIMAEAYARLQAVKLGISLGFQSIVIIGDSKTVIKKYNSTATDKSVLRAVIRDIQRKKQFFLESNFHFVNRSENGQAHELATKALRKGEEKYLEEAAFTCLQCRREERWLRNLN</sequence>
<dbReference type="PANTHER" id="PTHR47074">
    <property type="entry name" value="BNAC02G40300D PROTEIN"/>
    <property type="match status" value="1"/>
</dbReference>
<reference evidence="2 3" key="1">
    <citation type="submission" date="2023-03" db="EMBL/GenBank/DDBJ databases">
        <title>WGS of Gossypium arboreum.</title>
        <authorList>
            <person name="Yu D."/>
        </authorList>
    </citation>
    <scope>NUCLEOTIDE SEQUENCE [LARGE SCALE GENOMIC DNA]</scope>
    <source>
        <tissue evidence="2">Leaf</tissue>
    </source>
</reference>
<protein>
    <recommendedName>
        <fullName evidence="1">RNase H type-1 domain-containing protein</fullName>
    </recommendedName>
</protein>
<dbReference type="Pfam" id="PF13456">
    <property type="entry name" value="RVT_3"/>
    <property type="match status" value="1"/>
</dbReference>
<accession>A0ABR0NFA0</accession>
<dbReference type="InterPro" id="IPR012337">
    <property type="entry name" value="RNaseH-like_sf"/>
</dbReference>